<reference evidence="2 3" key="1">
    <citation type="submission" date="2016-07" db="EMBL/GenBank/DDBJ databases">
        <title>Draft Genome Sequence of Methylobrevis pamukkalensis PK2.</title>
        <authorList>
            <person name="Vasilenko O.V."/>
            <person name="Doronina N.V."/>
            <person name="Shmareva M.N."/>
            <person name="Tarlachkov S.V."/>
            <person name="Mustakhimov I."/>
            <person name="Trotsenko Y.A."/>
        </authorList>
    </citation>
    <scope>NUCLEOTIDE SEQUENCE [LARGE SCALE GENOMIC DNA]</scope>
    <source>
        <strain evidence="2 3">PK2</strain>
    </source>
</reference>
<feature type="region of interest" description="Disordered" evidence="1">
    <location>
        <begin position="65"/>
        <end position="99"/>
    </location>
</feature>
<feature type="region of interest" description="Disordered" evidence="1">
    <location>
        <begin position="181"/>
        <end position="212"/>
    </location>
</feature>
<dbReference type="EMBL" id="MCRJ01000006">
    <property type="protein sequence ID" value="ODN72194.1"/>
    <property type="molecule type" value="Genomic_DNA"/>
</dbReference>
<protein>
    <submittedName>
        <fullName evidence="2">Uncharacterized protein</fullName>
    </submittedName>
</protein>
<feature type="compositionally biased region" description="Basic and acidic residues" evidence="1">
    <location>
        <begin position="181"/>
        <end position="190"/>
    </location>
</feature>
<dbReference type="RefSeq" id="WP_069305657.1">
    <property type="nucleotide sequence ID" value="NZ_MCRJ01000006.1"/>
</dbReference>
<organism evidence="2 3">
    <name type="scientific">Methylobrevis pamukkalensis</name>
    <dbReference type="NCBI Taxonomy" id="1439726"/>
    <lineage>
        <taxon>Bacteria</taxon>
        <taxon>Pseudomonadati</taxon>
        <taxon>Pseudomonadota</taxon>
        <taxon>Alphaproteobacteria</taxon>
        <taxon>Hyphomicrobiales</taxon>
        <taxon>Pleomorphomonadaceae</taxon>
        <taxon>Methylobrevis</taxon>
    </lineage>
</organism>
<feature type="compositionally biased region" description="Low complexity" evidence="1">
    <location>
        <begin position="202"/>
        <end position="212"/>
    </location>
</feature>
<evidence type="ECO:0000256" key="1">
    <source>
        <dbReference type="SAM" id="MobiDB-lite"/>
    </source>
</evidence>
<proteinExistence type="predicted"/>
<sequence length="212" mass="21854">MIRPAVTTNAMRRFGAETAATLDGEARRITVGGTWDAAAITAIEIDGPLPGRVRIVPLASILSAGGTTPPADPSTGKFDPSTGAAGSETAAPEPAAPRRVIDGWPTPLRHHALPFAVRPGDVVMVTDCRDSPPRPIHVEQADRHGITGRAPGDTVVTSWPASLVIALAPAGLAADLRAGFRAEADAEDPHPAAQPPPPPPAARIAPQQLSLF</sequence>
<feature type="compositionally biased region" description="Pro residues" evidence="1">
    <location>
        <begin position="192"/>
        <end position="201"/>
    </location>
</feature>
<name>A0A1E3H7B9_9HYPH</name>
<accession>A0A1E3H7B9</accession>
<dbReference type="Proteomes" id="UP000094622">
    <property type="component" value="Unassembled WGS sequence"/>
</dbReference>
<feature type="compositionally biased region" description="Low complexity" evidence="1">
    <location>
        <begin position="80"/>
        <end position="93"/>
    </location>
</feature>
<evidence type="ECO:0000313" key="3">
    <source>
        <dbReference type="Proteomes" id="UP000094622"/>
    </source>
</evidence>
<comment type="caution">
    <text evidence="2">The sequence shown here is derived from an EMBL/GenBank/DDBJ whole genome shotgun (WGS) entry which is preliminary data.</text>
</comment>
<evidence type="ECO:0000313" key="2">
    <source>
        <dbReference type="EMBL" id="ODN72194.1"/>
    </source>
</evidence>
<keyword evidence="3" id="KW-1185">Reference proteome</keyword>
<gene>
    <name evidence="2" type="ORF">A6302_00492</name>
</gene>
<dbReference type="AlphaFoldDB" id="A0A1E3H7B9"/>